<evidence type="ECO:0000313" key="6">
    <source>
        <dbReference type="Proteomes" id="UP001157006"/>
    </source>
</evidence>
<dbReference type="Pfam" id="PF05199">
    <property type="entry name" value="GMC_oxred_C"/>
    <property type="match status" value="1"/>
</dbReference>
<keyword evidence="6" id="KW-1185">Reference proteome</keyword>
<dbReference type="PANTHER" id="PTHR45968">
    <property type="entry name" value="OSJNBA0019K04.7 PROTEIN"/>
    <property type="match status" value="1"/>
</dbReference>
<dbReference type="PANTHER" id="PTHR45968:SF2">
    <property type="entry name" value="(R)-MANDELONITRILE LYASE-LIKE"/>
    <property type="match status" value="1"/>
</dbReference>
<protein>
    <recommendedName>
        <fullName evidence="4">Glucose-methanol-choline oxidoreductase C-terminal domain-containing protein</fullName>
    </recommendedName>
</protein>
<organism evidence="5 6">
    <name type="scientific">Vicia faba</name>
    <name type="common">Broad bean</name>
    <name type="synonym">Faba vulgaris</name>
    <dbReference type="NCBI Taxonomy" id="3906"/>
    <lineage>
        <taxon>Eukaryota</taxon>
        <taxon>Viridiplantae</taxon>
        <taxon>Streptophyta</taxon>
        <taxon>Embryophyta</taxon>
        <taxon>Tracheophyta</taxon>
        <taxon>Spermatophyta</taxon>
        <taxon>Magnoliopsida</taxon>
        <taxon>eudicotyledons</taxon>
        <taxon>Gunneridae</taxon>
        <taxon>Pentapetalae</taxon>
        <taxon>rosids</taxon>
        <taxon>fabids</taxon>
        <taxon>Fabales</taxon>
        <taxon>Fabaceae</taxon>
        <taxon>Papilionoideae</taxon>
        <taxon>50 kb inversion clade</taxon>
        <taxon>NPAAA clade</taxon>
        <taxon>Hologalegina</taxon>
        <taxon>IRL clade</taxon>
        <taxon>Fabeae</taxon>
        <taxon>Vicia</taxon>
    </lineage>
</organism>
<dbReference type="InterPro" id="IPR051871">
    <property type="entry name" value="GMC_Oxidoreductase-Related"/>
</dbReference>
<evidence type="ECO:0000256" key="2">
    <source>
        <dbReference type="ARBA" id="ARBA00022630"/>
    </source>
</evidence>
<feature type="domain" description="Glucose-methanol-choline oxidoreductase C-terminal" evidence="4">
    <location>
        <begin position="79"/>
        <end position="134"/>
    </location>
</feature>
<keyword evidence="2" id="KW-0285">Flavoprotein</keyword>
<sequence length="136" mass="15455">MTLIFRGMLVTYHCRACGGSVLDMHVLRSMSSMDTHKRGSRHARAEKQVLDGHMHESILIVPVSLRSTDLNCLQQLPKQRRTASTTWHYHGGCVVGRVVDSHLKTLRIDSLKVMDNSVFSISSRINPHATLMMFRR</sequence>
<dbReference type="EMBL" id="OX451736">
    <property type="protein sequence ID" value="CAI8589270.1"/>
    <property type="molecule type" value="Genomic_DNA"/>
</dbReference>
<evidence type="ECO:0000259" key="4">
    <source>
        <dbReference type="Pfam" id="PF05199"/>
    </source>
</evidence>
<dbReference type="AlphaFoldDB" id="A0AAV0YT35"/>
<accession>A0AAV0YT35</accession>
<proteinExistence type="predicted"/>
<name>A0AAV0YT35_VICFA</name>
<evidence type="ECO:0000313" key="5">
    <source>
        <dbReference type="EMBL" id="CAI8589270.1"/>
    </source>
</evidence>
<evidence type="ECO:0000256" key="3">
    <source>
        <dbReference type="ARBA" id="ARBA00022827"/>
    </source>
</evidence>
<dbReference type="Proteomes" id="UP001157006">
    <property type="component" value="Chromosome 1L"/>
</dbReference>
<reference evidence="5 6" key="1">
    <citation type="submission" date="2023-01" db="EMBL/GenBank/DDBJ databases">
        <authorList>
            <person name="Kreplak J."/>
        </authorList>
    </citation>
    <scope>NUCLEOTIDE SEQUENCE [LARGE SCALE GENOMIC DNA]</scope>
</reference>
<keyword evidence="3" id="KW-0274">FAD</keyword>
<dbReference type="Gene3D" id="3.30.410.40">
    <property type="match status" value="1"/>
</dbReference>
<dbReference type="Gene3D" id="3.50.50.60">
    <property type="entry name" value="FAD/NAD(P)-binding domain"/>
    <property type="match status" value="1"/>
</dbReference>
<dbReference type="InterPro" id="IPR036188">
    <property type="entry name" value="FAD/NAD-bd_sf"/>
</dbReference>
<dbReference type="SUPFAM" id="SSF51905">
    <property type="entry name" value="FAD/NAD(P)-binding domain"/>
    <property type="match status" value="1"/>
</dbReference>
<dbReference type="InterPro" id="IPR007867">
    <property type="entry name" value="GMC_OxRtase_C"/>
</dbReference>
<comment type="cofactor">
    <cofactor evidence="1">
        <name>FAD</name>
        <dbReference type="ChEBI" id="CHEBI:57692"/>
    </cofactor>
</comment>
<evidence type="ECO:0000256" key="1">
    <source>
        <dbReference type="ARBA" id="ARBA00001974"/>
    </source>
</evidence>
<dbReference type="GO" id="GO:0016614">
    <property type="term" value="F:oxidoreductase activity, acting on CH-OH group of donors"/>
    <property type="evidence" value="ECO:0007669"/>
    <property type="project" value="InterPro"/>
</dbReference>
<gene>
    <name evidence="5" type="ORF">VFH_I386040</name>
</gene>